<dbReference type="EMBL" id="FOIR01000002">
    <property type="protein sequence ID" value="SEW33032.1"/>
    <property type="molecule type" value="Genomic_DNA"/>
</dbReference>
<accession>A0A1I0QYS8</accession>
<dbReference type="AlphaFoldDB" id="A0A1I0QYS8"/>
<dbReference type="InterPro" id="IPR011250">
    <property type="entry name" value="OMP/PagP_B-barrel"/>
</dbReference>
<dbReference type="RefSeq" id="WP_090259322.1">
    <property type="nucleotide sequence ID" value="NZ_FOIR01000002.1"/>
</dbReference>
<dbReference type="OrthoDB" id="654178at2"/>
<evidence type="ECO:0008006" key="3">
    <source>
        <dbReference type="Google" id="ProtNLM"/>
    </source>
</evidence>
<keyword evidence="2" id="KW-1185">Reference proteome</keyword>
<dbReference type="GeneID" id="99987628"/>
<dbReference type="STRING" id="1267423.SAMN05216290_2944"/>
<evidence type="ECO:0000313" key="2">
    <source>
        <dbReference type="Proteomes" id="UP000199437"/>
    </source>
</evidence>
<proteinExistence type="predicted"/>
<evidence type="ECO:0000313" key="1">
    <source>
        <dbReference type="EMBL" id="SEW33032.1"/>
    </source>
</evidence>
<protein>
    <recommendedName>
        <fullName evidence="3">Outer membrane protein beta-barrel domain-containing protein</fullName>
    </recommendedName>
</protein>
<name>A0A1I0QYS8_9BACT</name>
<dbReference type="SUPFAM" id="SSF56925">
    <property type="entry name" value="OMPA-like"/>
    <property type="match status" value="1"/>
</dbReference>
<gene>
    <name evidence="1" type="ORF">SAMN05216290_2944</name>
</gene>
<organism evidence="1 2">
    <name type="scientific">Roseivirga pacifica</name>
    <dbReference type="NCBI Taxonomy" id="1267423"/>
    <lineage>
        <taxon>Bacteria</taxon>
        <taxon>Pseudomonadati</taxon>
        <taxon>Bacteroidota</taxon>
        <taxon>Cytophagia</taxon>
        <taxon>Cytophagales</taxon>
        <taxon>Roseivirgaceae</taxon>
        <taxon>Roseivirga</taxon>
    </lineage>
</organism>
<sequence>MKQFTLTLLLLIGLTEFTYAQNFYARRRDRNWALSAGIGQSIYVGELYTPLFDKSAGFTPNVGVGLRRKITDQLSVRFDINYYQIAAADSLAAQASFTLGGGDQENDSRNERNLSFRSHNFEFSSQFIFNLIPIDGPYSYRPDLNIYAIAGIGVTTNNPRGLDIASGNMVNLRKLNTEALEEPYSGLALVIPLGMGIRIKANQFTDIVLEGTGRITFNDYLDDASTLYPSEQEVRDYHVANGTGLADLAARMYDRAPEKGFGEREKGSIRGNPEYNDYYFFFQVRLEMYLSDTAFGGIFASKKTARRLR</sequence>
<dbReference type="Proteomes" id="UP000199437">
    <property type="component" value="Unassembled WGS sequence"/>
</dbReference>
<reference evidence="2" key="1">
    <citation type="submission" date="2016-10" db="EMBL/GenBank/DDBJ databases">
        <authorList>
            <person name="Varghese N."/>
            <person name="Submissions S."/>
        </authorList>
    </citation>
    <scope>NUCLEOTIDE SEQUENCE [LARGE SCALE GENOMIC DNA]</scope>
    <source>
        <strain evidence="2">CGMCC 1.12402</strain>
    </source>
</reference>